<dbReference type="KEGG" id="mech:Q9L42_003760"/>
<feature type="chain" id="PRO_5043638785" evidence="4">
    <location>
        <begin position="20"/>
        <end position="400"/>
    </location>
</feature>
<dbReference type="Gene3D" id="1.25.40.10">
    <property type="entry name" value="Tetratricopeptide repeat domain"/>
    <property type="match status" value="3"/>
</dbReference>
<evidence type="ECO:0000313" key="6">
    <source>
        <dbReference type="Proteomes" id="UP001225378"/>
    </source>
</evidence>
<evidence type="ECO:0000313" key="5">
    <source>
        <dbReference type="EMBL" id="XBS21250.1"/>
    </source>
</evidence>
<dbReference type="RefSeq" id="WP_349431962.1">
    <property type="nucleotide sequence ID" value="NZ_CP157743.1"/>
</dbReference>
<dbReference type="InterPro" id="IPR019734">
    <property type="entry name" value="TPR_rpt"/>
</dbReference>
<feature type="repeat" description="TPR" evidence="3">
    <location>
        <begin position="108"/>
        <end position="141"/>
    </location>
</feature>
<dbReference type="PANTHER" id="PTHR44186">
    <property type="match status" value="1"/>
</dbReference>
<reference evidence="5 6" key="1">
    <citation type="journal article" date="2024" name="Microbiology">
        <title>Methylomarinum rosea sp. nov., a novel halophilic methanotrophic bacterium from the hypersaline Lake Elton.</title>
        <authorList>
            <person name="Suleimanov R.Z."/>
            <person name="Oshkin I.Y."/>
            <person name="Danilova O.V."/>
            <person name="Suzina N.E."/>
            <person name="Dedysh S.N."/>
        </authorList>
    </citation>
    <scope>NUCLEOTIDE SEQUENCE [LARGE SCALE GENOMIC DNA]</scope>
    <source>
        <strain evidence="5 6">Ch1-1</strain>
    </source>
</reference>
<protein>
    <submittedName>
        <fullName evidence="5">Tetratricopeptide repeat protein</fullName>
    </submittedName>
</protein>
<feature type="signal peptide" evidence="4">
    <location>
        <begin position="1"/>
        <end position="19"/>
    </location>
</feature>
<dbReference type="Proteomes" id="UP001225378">
    <property type="component" value="Chromosome"/>
</dbReference>
<dbReference type="SMART" id="SM00028">
    <property type="entry name" value="TPR"/>
    <property type="match status" value="6"/>
</dbReference>
<evidence type="ECO:0000256" key="3">
    <source>
        <dbReference type="PROSITE-ProRule" id="PRU00339"/>
    </source>
</evidence>
<keyword evidence="1" id="KW-0677">Repeat</keyword>
<keyword evidence="2 3" id="KW-0802">TPR repeat</keyword>
<evidence type="ECO:0000256" key="1">
    <source>
        <dbReference type="ARBA" id="ARBA00022737"/>
    </source>
</evidence>
<accession>A0AAU7NW26</accession>
<gene>
    <name evidence="5" type="ORF">Q9L42_003760</name>
</gene>
<dbReference type="PANTHER" id="PTHR44186:SF1">
    <property type="entry name" value="BARDET-BIEDL SYNDROME 4 PROTEIN"/>
    <property type="match status" value="1"/>
</dbReference>
<dbReference type="PROSITE" id="PS50005">
    <property type="entry name" value="TPR"/>
    <property type="match status" value="3"/>
</dbReference>
<sequence>MMRVILFFLCCVISLSLLAADQEKSATVSPWLYKKLTKAEKLIEQKSYSSAQRDLQKLLGEVDQGSYEQAAVLRSLSSVHALQGQYGKAAQLLKQCLALQVLPEQQEQQAILNLGQLYMASEQYALAVKTLQPWLAKNPKPDAELSALLANAYAQLKQYRQALPHIKRAIAASNKPSESWYQLNLALYYELNDYASAATLLNRLLNRYPQKKEYWEQLSSVYQQLKQYQKAVSIQHLAYEKGLLNSEKEILALTNLFLYVGSPYKGAKLLSETIANKRVRSNSRNWETLANAWLQAKEFDKAISALETASKLNEKGSLYQQLGQIYVEQEQWQKAIDAFNKAVNKGGLKHPGTAYLLMGMSYYELGNVKQARSAFNKAKAYKKQKKSALQWLDYISNQDS</sequence>
<feature type="repeat" description="TPR" evidence="3">
    <location>
        <begin position="352"/>
        <end position="385"/>
    </location>
</feature>
<feature type="repeat" description="TPR" evidence="3">
    <location>
        <begin position="316"/>
        <end position="349"/>
    </location>
</feature>
<dbReference type="Pfam" id="PF14559">
    <property type="entry name" value="TPR_19"/>
    <property type="match status" value="2"/>
</dbReference>
<organism evidence="5 6">
    <name type="scientific">Methylomarinum roseum</name>
    <dbReference type="NCBI Taxonomy" id="3067653"/>
    <lineage>
        <taxon>Bacteria</taxon>
        <taxon>Pseudomonadati</taxon>
        <taxon>Pseudomonadota</taxon>
        <taxon>Gammaproteobacteria</taxon>
        <taxon>Methylococcales</taxon>
        <taxon>Methylococcaceae</taxon>
        <taxon>Methylomarinum</taxon>
    </lineage>
</organism>
<keyword evidence="6" id="KW-1185">Reference proteome</keyword>
<evidence type="ECO:0000256" key="4">
    <source>
        <dbReference type="SAM" id="SignalP"/>
    </source>
</evidence>
<dbReference type="SUPFAM" id="SSF48452">
    <property type="entry name" value="TPR-like"/>
    <property type="match status" value="2"/>
</dbReference>
<evidence type="ECO:0000256" key="2">
    <source>
        <dbReference type="ARBA" id="ARBA00022803"/>
    </source>
</evidence>
<dbReference type="EMBL" id="CP157743">
    <property type="protein sequence ID" value="XBS21250.1"/>
    <property type="molecule type" value="Genomic_DNA"/>
</dbReference>
<dbReference type="Pfam" id="PF13432">
    <property type="entry name" value="TPR_16"/>
    <property type="match status" value="1"/>
</dbReference>
<name>A0AAU7NW26_9GAMM</name>
<proteinExistence type="predicted"/>
<dbReference type="InterPro" id="IPR011990">
    <property type="entry name" value="TPR-like_helical_dom_sf"/>
</dbReference>
<dbReference type="AlphaFoldDB" id="A0AAU7NW26"/>
<keyword evidence="4" id="KW-0732">Signal</keyword>